<protein>
    <submittedName>
        <fullName evidence="3">Cyanophycinase</fullName>
    </submittedName>
</protein>
<keyword evidence="4" id="KW-1185">Reference proteome</keyword>
<dbReference type="PANTHER" id="PTHR36175:SF1">
    <property type="entry name" value="CYANOPHYCINASE"/>
    <property type="match status" value="1"/>
</dbReference>
<keyword evidence="2" id="KW-0732">Signal</keyword>
<dbReference type="GO" id="GO:0016787">
    <property type="term" value="F:hydrolase activity"/>
    <property type="evidence" value="ECO:0007669"/>
    <property type="project" value="InterPro"/>
</dbReference>
<dbReference type="InterPro" id="IPR029062">
    <property type="entry name" value="Class_I_gatase-like"/>
</dbReference>
<feature type="active site" description="Charge relay system" evidence="1">
    <location>
        <position position="422"/>
    </location>
</feature>
<evidence type="ECO:0000313" key="4">
    <source>
        <dbReference type="Proteomes" id="UP000287908"/>
    </source>
</evidence>
<evidence type="ECO:0000313" key="3">
    <source>
        <dbReference type="EMBL" id="RUO73644.1"/>
    </source>
</evidence>
<dbReference type="Gene3D" id="3.40.50.880">
    <property type="match status" value="1"/>
</dbReference>
<feature type="chain" id="PRO_5018980394" evidence="2">
    <location>
        <begin position="23"/>
        <end position="559"/>
    </location>
</feature>
<accession>A0A432Z6W2</accession>
<feature type="signal peptide" evidence="2">
    <location>
        <begin position="1"/>
        <end position="22"/>
    </location>
</feature>
<evidence type="ECO:0000256" key="2">
    <source>
        <dbReference type="SAM" id="SignalP"/>
    </source>
</evidence>
<feature type="active site" description="Charge relay system" evidence="1">
    <location>
        <position position="395"/>
    </location>
</feature>
<reference evidence="3 4" key="1">
    <citation type="journal article" date="2011" name="Front. Microbiol.">
        <title>Genomic signatures of strain selection and enhancement in Bacillus atrophaeus var. globigii, a historical biowarfare simulant.</title>
        <authorList>
            <person name="Gibbons H.S."/>
            <person name="Broomall S.M."/>
            <person name="McNew L.A."/>
            <person name="Daligault H."/>
            <person name="Chapman C."/>
            <person name="Bruce D."/>
            <person name="Karavis M."/>
            <person name="Krepps M."/>
            <person name="McGregor P.A."/>
            <person name="Hong C."/>
            <person name="Park K.H."/>
            <person name="Akmal A."/>
            <person name="Feldman A."/>
            <person name="Lin J.S."/>
            <person name="Chang W.E."/>
            <person name="Higgs B.W."/>
            <person name="Demirev P."/>
            <person name="Lindquist J."/>
            <person name="Liem A."/>
            <person name="Fochler E."/>
            <person name="Read T.D."/>
            <person name="Tapia R."/>
            <person name="Johnson S."/>
            <person name="Bishop-Lilly K.A."/>
            <person name="Detter C."/>
            <person name="Han C."/>
            <person name="Sozhamannan S."/>
            <person name="Rosenzweig C.N."/>
            <person name="Skowronski E.W."/>
        </authorList>
    </citation>
    <scope>NUCLEOTIDE SEQUENCE [LARGE SCALE GENOMIC DNA]</scope>
    <source>
        <strain evidence="3 4">CL-SP19</strain>
    </source>
</reference>
<dbReference type="SUPFAM" id="SSF52317">
    <property type="entry name" value="Class I glutamine amidotransferase-like"/>
    <property type="match status" value="1"/>
</dbReference>
<dbReference type="PIRSF" id="PIRSF032067">
    <property type="entry name" value="Cyanophycinase"/>
    <property type="match status" value="1"/>
</dbReference>
<comment type="caution">
    <text evidence="3">The sequence shown here is derived from an EMBL/GenBank/DDBJ whole genome shotgun (WGS) entry which is preliminary data.</text>
</comment>
<feature type="active site" description="Charge relay system" evidence="1">
    <location>
        <position position="326"/>
    </location>
</feature>
<dbReference type="RefSeq" id="WP_126785449.1">
    <property type="nucleotide sequence ID" value="NZ_PIQF01000004.1"/>
</dbReference>
<dbReference type="Proteomes" id="UP000287908">
    <property type="component" value="Unassembled WGS sequence"/>
</dbReference>
<organism evidence="3 4">
    <name type="scientific">Idiomarina seosinensis</name>
    <dbReference type="NCBI Taxonomy" id="281739"/>
    <lineage>
        <taxon>Bacteria</taxon>
        <taxon>Pseudomonadati</taxon>
        <taxon>Pseudomonadota</taxon>
        <taxon>Gammaproteobacteria</taxon>
        <taxon>Alteromonadales</taxon>
        <taxon>Idiomarinaceae</taxon>
        <taxon>Idiomarina</taxon>
    </lineage>
</organism>
<evidence type="ECO:0000256" key="1">
    <source>
        <dbReference type="PIRSR" id="PIRSR032067-1"/>
    </source>
</evidence>
<dbReference type="InterPro" id="IPR011811">
    <property type="entry name" value="Peptidase_S51_cyanophycinase"/>
</dbReference>
<dbReference type="PANTHER" id="PTHR36175">
    <property type="entry name" value="CYANOPHYCINASE"/>
    <property type="match status" value="1"/>
</dbReference>
<name>A0A432Z6W2_9GAMM</name>
<gene>
    <name evidence="3" type="ORF">CWI81_11510</name>
</gene>
<proteinExistence type="predicted"/>
<dbReference type="OrthoDB" id="9799980at2"/>
<dbReference type="AlphaFoldDB" id="A0A432Z6W2"/>
<dbReference type="CDD" id="cd03145">
    <property type="entry name" value="GAT1_cyanophycinase"/>
    <property type="match status" value="1"/>
</dbReference>
<sequence>MLKNITGSIALAMLTASGASSAQGQEQHDNYRHLFMAGGGLELCSSFRSNQCDDADWIDNETMRTDRYIDLSSKSLEKVTSDRYWSAYRKDAQEEVKDALQLIHERINEDRMSERVFEREFTRRATLPTYNMLSDAEYAKIIDLLEVTMSSDLPEVVDVDESLNKKSAEIYRRFIEFTRQNVEAGEQPLVYFSTAGDRDPYAKIDFYRSTFEQLGADARWLPLDSAVVKARAENRCEELNEIQQEVQGAYDRDRVYRDYYQQQVAFCKAGDTEYEMLNDADALFLTGSEQDLIRNTFVQDDNSATDLLRMIVARVQQKKLLVGGTSAGTTVMTSKPVISNGTTASAITDGGVATNPPPYGCDLDNTCPQNTGPDTLTYHPFGGLGLFHFASLDTHFSERGRHGRLMRLAADSSTPLSIGIDENTAMLTNLEKGSFDIIGERGVFFVENAQGTPNAVASTFHYLVSGASGMISPFGLQTAEFAEGENIVQAEPTTNYLTDRGFIDSMRVLCGERTEMTLLNKEYRLVAQLDDSSRTASAGGECQIINGKLGIAHQPEEAL</sequence>
<dbReference type="EMBL" id="PIQF01000004">
    <property type="protein sequence ID" value="RUO73644.1"/>
    <property type="molecule type" value="Genomic_DNA"/>
</dbReference>